<name>A0A2W5MYC3_SPHMC</name>
<dbReference type="InterPro" id="IPR023380">
    <property type="entry name" value="DsbB-like_sf"/>
</dbReference>
<reference evidence="6 7" key="1">
    <citation type="submission" date="2017-08" db="EMBL/GenBank/DDBJ databases">
        <title>Infants hospitalized years apart are colonized by the same room-sourced microbial strains.</title>
        <authorList>
            <person name="Brooks B."/>
            <person name="Olm M.R."/>
            <person name="Firek B.A."/>
            <person name="Baker R."/>
            <person name="Thomas B.C."/>
            <person name="Morowitz M.J."/>
            <person name="Banfield J.F."/>
        </authorList>
    </citation>
    <scope>NUCLEOTIDE SEQUENCE [LARGE SCALE GENOMIC DNA]</scope>
    <source>
        <strain evidence="6">S2_005_003_R2_47</strain>
    </source>
</reference>
<evidence type="ECO:0000256" key="3">
    <source>
        <dbReference type="ARBA" id="ARBA00022989"/>
    </source>
</evidence>
<feature type="transmembrane region" description="Helical" evidence="5">
    <location>
        <begin position="71"/>
        <end position="90"/>
    </location>
</feature>
<dbReference type="InterPro" id="IPR003752">
    <property type="entry name" value="DiS_bond_form_DsbB/BdbC"/>
</dbReference>
<dbReference type="GO" id="GO:0016020">
    <property type="term" value="C:membrane"/>
    <property type="evidence" value="ECO:0007669"/>
    <property type="project" value="UniProtKB-SubCell"/>
</dbReference>
<comment type="subcellular location">
    <subcellularLocation>
        <location evidence="1">Membrane</location>
        <topology evidence="1">Multi-pass membrane protein</topology>
    </subcellularLocation>
</comment>
<evidence type="ECO:0000256" key="5">
    <source>
        <dbReference type="SAM" id="Phobius"/>
    </source>
</evidence>
<dbReference type="InterPro" id="IPR024199">
    <property type="entry name" value="Uncharacterised_DsbB"/>
</dbReference>
<keyword evidence="3 5" id="KW-1133">Transmembrane helix</keyword>
<dbReference type="SUPFAM" id="SSF158442">
    <property type="entry name" value="DsbB-like"/>
    <property type="match status" value="1"/>
</dbReference>
<proteinExistence type="predicted"/>
<dbReference type="GO" id="GO:0015035">
    <property type="term" value="F:protein-disulfide reductase activity"/>
    <property type="evidence" value="ECO:0007669"/>
    <property type="project" value="InterPro"/>
</dbReference>
<keyword evidence="2 5" id="KW-0812">Transmembrane</keyword>
<dbReference type="Gene3D" id="1.20.1550.10">
    <property type="entry name" value="DsbB-like"/>
    <property type="match status" value="1"/>
</dbReference>
<evidence type="ECO:0000256" key="4">
    <source>
        <dbReference type="ARBA" id="ARBA00023136"/>
    </source>
</evidence>
<dbReference type="AlphaFoldDB" id="A0A2W5MYC3"/>
<evidence type="ECO:0000256" key="1">
    <source>
        <dbReference type="ARBA" id="ARBA00004141"/>
    </source>
</evidence>
<dbReference type="PIRSF" id="PIRSF033913">
    <property type="entry name" value="S-S_format_DsbB"/>
    <property type="match status" value="1"/>
</dbReference>
<dbReference type="EMBL" id="QFPJ01000012">
    <property type="protein sequence ID" value="PZQ22743.1"/>
    <property type="molecule type" value="Genomic_DNA"/>
</dbReference>
<evidence type="ECO:0000313" key="7">
    <source>
        <dbReference type="Proteomes" id="UP000248597"/>
    </source>
</evidence>
<organism evidence="6 7">
    <name type="scientific">Sphingopyxis macrogoltabida</name>
    <name type="common">Sphingomonas macrogoltabidus</name>
    <dbReference type="NCBI Taxonomy" id="33050"/>
    <lineage>
        <taxon>Bacteria</taxon>
        <taxon>Pseudomonadati</taxon>
        <taxon>Pseudomonadota</taxon>
        <taxon>Alphaproteobacteria</taxon>
        <taxon>Sphingomonadales</taxon>
        <taxon>Sphingomonadaceae</taxon>
        <taxon>Sphingopyxis</taxon>
    </lineage>
</organism>
<dbReference type="GO" id="GO:0006457">
    <property type="term" value="P:protein folding"/>
    <property type="evidence" value="ECO:0007669"/>
    <property type="project" value="InterPro"/>
</dbReference>
<keyword evidence="4 5" id="KW-0472">Membrane</keyword>
<protein>
    <submittedName>
        <fullName evidence="6">Disulfide bond formation protein B</fullName>
    </submittedName>
</protein>
<dbReference type="Pfam" id="PF02600">
    <property type="entry name" value="DsbB"/>
    <property type="match status" value="1"/>
</dbReference>
<evidence type="ECO:0000256" key="2">
    <source>
        <dbReference type="ARBA" id="ARBA00022692"/>
    </source>
</evidence>
<accession>A0A2W5MYC3</accession>
<feature type="transmembrane region" description="Helical" evidence="5">
    <location>
        <begin position="44"/>
        <end position="59"/>
    </location>
</feature>
<sequence>MMLRSRLAAPLAALLVPLLLYGGALVSQYGFGLHPCEMCYWQRWPHQAAMLLAALALLLRRNDKAMRALTLLAAIAIAVSGAIGIFHAGVEYGFWEGITTCATGAGGLVSLDAIMDAPLIRCDTAQWTLLGVSLAGFNAIFSLAGAALVLTLLRGKRTSGT</sequence>
<feature type="transmembrane region" description="Helical" evidence="5">
    <location>
        <begin position="127"/>
        <end position="153"/>
    </location>
</feature>
<evidence type="ECO:0000313" key="6">
    <source>
        <dbReference type="EMBL" id="PZQ22743.1"/>
    </source>
</evidence>
<dbReference type="Proteomes" id="UP000248597">
    <property type="component" value="Unassembled WGS sequence"/>
</dbReference>
<comment type="caution">
    <text evidence="6">The sequence shown here is derived from an EMBL/GenBank/DDBJ whole genome shotgun (WGS) entry which is preliminary data.</text>
</comment>
<gene>
    <name evidence="6" type="ORF">DI569_06690</name>
</gene>